<evidence type="ECO:0000256" key="1">
    <source>
        <dbReference type="ARBA" id="ARBA00004236"/>
    </source>
</evidence>
<evidence type="ECO:0000256" key="9">
    <source>
        <dbReference type="PROSITE-ProRule" id="PRU00433"/>
    </source>
</evidence>
<organism evidence="12 13">
    <name type="scientific">Tahibacter harae</name>
    <dbReference type="NCBI Taxonomy" id="2963937"/>
    <lineage>
        <taxon>Bacteria</taxon>
        <taxon>Pseudomonadati</taxon>
        <taxon>Pseudomonadota</taxon>
        <taxon>Gammaproteobacteria</taxon>
        <taxon>Lysobacterales</taxon>
        <taxon>Rhodanobacteraceae</taxon>
        <taxon>Tahibacter</taxon>
    </lineage>
</organism>
<keyword evidence="5" id="KW-0732">Signal</keyword>
<dbReference type="RefSeq" id="WP_255915818.1">
    <property type="nucleotide sequence ID" value="NZ_JANFQO010000019.1"/>
</dbReference>
<feature type="domain" description="Cytochrome c" evidence="11">
    <location>
        <begin position="319"/>
        <end position="409"/>
    </location>
</feature>
<evidence type="ECO:0000256" key="6">
    <source>
        <dbReference type="ARBA" id="ARBA00022737"/>
    </source>
</evidence>
<dbReference type="EMBL" id="JANFQO010000019">
    <property type="protein sequence ID" value="MCQ4166630.1"/>
    <property type="molecule type" value="Genomic_DNA"/>
</dbReference>
<evidence type="ECO:0000259" key="11">
    <source>
        <dbReference type="PROSITE" id="PS51007"/>
    </source>
</evidence>
<comment type="subcellular location">
    <subcellularLocation>
        <location evidence="1">Cell membrane</location>
    </subcellularLocation>
</comment>
<dbReference type="InterPro" id="IPR014353">
    <property type="entry name" value="Membr-bd_ADH_cyt_c"/>
</dbReference>
<keyword evidence="6" id="KW-0677">Repeat</keyword>
<keyword evidence="13" id="KW-1185">Reference proteome</keyword>
<feature type="transmembrane region" description="Helical" evidence="10">
    <location>
        <begin position="7"/>
        <end position="29"/>
    </location>
</feature>
<dbReference type="Proteomes" id="UP001165498">
    <property type="component" value="Unassembled WGS sequence"/>
</dbReference>
<proteinExistence type="predicted"/>
<keyword evidence="10" id="KW-0812">Transmembrane</keyword>
<name>A0ABT1QWH0_9GAMM</name>
<keyword evidence="3 9" id="KW-0349">Heme</keyword>
<comment type="caution">
    <text evidence="12">The sequence shown here is derived from an EMBL/GenBank/DDBJ whole genome shotgun (WGS) entry which is preliminary data.</text>
</comment>
<evidence type="ECO:0000313" key="12">
    <source>
        <dbReference type="EMBL" id="MCQ4166630.1"/>
    </source>
</evidence>
<evidence type="ECO:0000313" key="13">
    <source>
        <dbReference type="Proteomes" id="UP001165498"/>
    </source>
</evidence>
<keyword evidence="4 9" id="KW-0479">Metal-binding</keyword>
<dbReference type="Pfam" id="PF00034">
    <property type="entry name" value="Cytochrom_C"/>
    <property type="match status" value="2"/>
</dbReference>
<dbReference type="PANTHER" id="PTHR35008:SF8">
    <property type="entry name" value="ALCOHOL DEHYDROGENASE CYTOCHROME C SUBUNIT"/>
    <property type="match status" value="1"/>
</dbReference>
<keyword evidence="7 9" id="KW-0408">Iron</keyword>
<evidence type="ECO:0000256" key="3">
    <source>
        <dbReference type="ARBA" id="ARBA00022617"/>
    </source>
</evidence>
<feature type="domain" description="Cytochrome c" evidence="11">
    <location>
        <begin position="53"/>
        <end position="155"/>
    </location>
</feature>
<dbReference type="Gene3D" id="1.10.760.10">
    <property type="entry name" value="Cytochrome c-like domain"/>
    <property type="match status" value="3"/>
</dbReference>
<evidence type="ECO:0000256" key="10">
    <source>
        <dbReference type="SAM" id="Phobius"/>
    </source>
</evidence>
<dbReference type="InterPro" id="IPR036909">
    <property type="entry name" value="Cyt_c-like_dom_sf"/>
</dbReference>
<keyword evidence="2" id="KW-1003">Cell membrane</keyword>
<dbReference type="InterPro" id="IPR051459">
    <property type="entry name" value="Cytochrome_c-type_DH"/>
</dbReference>
<keyword evidence="8 10" id="KW-0472">Membrane</keyword>
<dbReference type="InterPro" id="IPR009056">
    <property type="entry name" value="Cyt_c-like_dom"/>
</dbReference>
<sequence length="430" mass="45238">MKLGRRFVFSAIVLAPLLLILAGWLLLLLGRQGGMEPFRVPQGAPRKPSADAAVIARGDYLARLGNCAGCHTAPGGQAYAGGLAFDTPYGRVYSSNLTPDTQHGIGAWSNAEFRHAMHHGVSRNGVQSPVFPYASFAQVDDADIEALFAYLATLAPAARTPPADQLEFPANLPGAMTAWRLLYYRPAPLPQLATPELARGQALVDGIGHCAACHGSRGTFASLAAGPALGGGRVTGWYAPALDQRSLAHFAAGDLARYLGGEVVNGRGAYGRMADVIGANLQHLQATDAAAIETYLRTLPPPAPSRRADANQRVAAPADDIATGDRLYNEHCADCHGADGKGKDTRFPALADSSAITGPDPANLIKLIQFGAAAPVTARHAQPYTMPPFAQQLSAQQVASLVNALRQRWGAPQRPVTADDVDAWGGIELH</sequence>
<feature type="domain" description="Cytochrome c" evidence="11">
    <location>
        <begin position="195"/>
        <end position="300"/>
    </location>
</feature>
<gene>
    <name evidence="12" type="ORF">NM961_18100</name>
</gene>
<evidence type="ECO:0000256" key="2">
    <source>
        <dbReference type="ARBA" id="ARBA00022475"/>
    </source>
</evidence>
<evidence type="ECO:0000256" key="5">
    <source>
        <dbReference type="ARBA" id="ARBA00022729"/>
    </source>
</evidence>
<evidence type="ECO:0000256" key="8">
    <source>
        <dbReference type="ARBA" id="ARBA00023136"/>
    </source>
</evidence>
<keyword evidence="10" id="KW-1133">Transmembrane helix</keyword>
<protein>
    <submittedName>
        <fullName evidence="12">C-type cytochrome</fullName>
    </submittedName>
</protein>
<dbReference type="PIRSF" id="PIRSF000018">
    <property type="entry name" value="Mb_ADH_cyt_c"/>
    <property type="match status" value="1"/>
</dbReference>
<reference evidence="12" key="1">
    <citation type="submission" date="2022-07" db="EMBL/GenBank/DDBJ databases">
        <title>Tahibacter sp., a new gammaproteobacterium isolated from the silt sample collected at pig farm.</title>
        <authorList>
            <person name="Chen H."/>
        </authorList>
    </citation>
    <scope>NUCLEOTIDE SEQUENCE</scope>
    <source>
        <strain evidence="12">P2K</strain>
    </source>
</reference>
<dbReference type="SUPFAM" id="SSF46626">
    <property type="entry name" value="Cytochrome c"/>
    <property type="match status" value="3"/>
</dbReference>
<evidence type="ECO:0000256" key="4">
    <source>
        <dbReference type="ARBA" id="ARBA00022723"/>
    </source>
</evidence>
<evidence type="ECO:0000256" key="7">
    <source>
        <dbReference type="ARBA" id="ARBA00023004"/>
    </source>
</evidence>
<accession>A0ABT1QWH0</accession>
<dbReference type="PROSITE" id="PS51007">
    <property type="entry name" value="CYTC"/>
    <property type="match status" value="3"/>
</dbReference>
<dbReference type="PANTHER" id="PTHR35008">
    <property type="entry name" value="BLL4482 PROTEIN-RELATED"/>
    <property type="match status" value="1"/>
</dbReference>